<comment type="caution">
    <text evidence="6">The sequence shown here is derived from an EMBL/GenBank/DDBJ whole genome shotgun (WGS) entry which is preliminary data.</text>
</comment>
<dbReference type="SMART" id="SM00421">
    <property type="entry name" value="HTH_LUXR"/>
    <property type="match status" value="1"/>
</dbReference>
<reference evidence="6 7" key="1">
    <citation type="submission" date="2015-07" db="EMBL/GenBank/DDBJ databases">
        <title>Draft genome of Bellilinea caldifistulae DSM 17877.</title>
        <authorList>
            <person name="Hemp J."/>
            <person name="Ward L.M."/>
            <person name="Pace L.A."/>
            <person name="Fischer W.W."/>
        </authorList>
    </citation>
    <scope>NUCLEOTIDE SEQUENCE [LARGE SCALE GENOMIC DNA]</scope>
    <source>
        <strain evidence="6 7">GOMI-1</strain>
    </source>
</reference>
<dbReference type="RefSeq" id="WP_061912878.1">
    <property type="nucleotide sequence ID" value="NZ_DF967971.1"/>
</dbReference>
<evidence type="ECO:0000256" key="1">
    <source>
        <dbReference type="ARBA" id="ARBA00022553"/>
    </source>
</evidence>
<dbReference type="SUPFAM" id="SSF46894">
    <property type="entry name" value="C-terminal effector domain of the bipartite response regulators"/>
    <property type="match status" value="1"/>
</dbReference>
<keyword evidence="2" id="KW-0238">DNA-binding</keyword>
<dbReference type="STRING" id="360411.AC812_05790"/>
<dbReference type="PROSITE" id="PS50110">
    <property type="entry name" value="RESPONSE_REGULATORY"/>
    <property type="match status" value="1"/>
</dbReference>
<dbReference type="InterPro" id="IPR016032">
    <property type="entry name" value="Sig_transdc_resp-reg_C-effctor"/>
</dbReference>
<dbReference type="InterPro" id="IPR058245">
    <property type="entry name" value="NreC/VraR/RcsB-like_REC"/>
</dbReference>
<name>A0A0P6XU07_9CHLR</name>
<dbReference type="AlphaFoldDB" id="A0A0P6XU07"/>
<evidence type="ECO:0000313" key="7">
    <source>
        <dbReference type="Proteomes" id="UP000050514"/>
    </source>
</evidence>
<feature type="domain" description="Response regulatory" evidence="5">
    <location>
        <begin position="8"/>
        <end position="124"/>
    </location>
</feature>
<evidence type="ECO:0000256" key="2">
    <source>
        <dbReference type="ARBA" id="ARBA00023125"/>
    </source>
</evidence>
<dbReference type="PROSITE" id="PS50043">
    <property type="entry name" value="HTH_LUXR_2"/>
    <property type="match status" value="1"/>
</dbReference>
<proteinExistence type="predicted"/>
<organism evidence="6 7">
    <name type="scientific">Bellilinea caldifistulae</name>
    <dbReference type="NCBI Taxonomy" id="360411"/>
    <lineage>
        <taxon>Bacteria</taxon>
        <taxon>Bacillati</taxon>
        <taxon>Chloroflexota</taxon>
        <taxon>Anaerolineae</taxon>
        <taxon>Anaerolineales</taxon>
        <taxon>Anaerolineaceae</taxon>
        <taxon>Bellilinea</taxon>
    </lineage>
</organism>
<evidence type="ECO:0000259" key="5">
    <source>
        <dbReference type="PROSITE" id="PS50110"/>
    </source>
</evidence>
<dbReference type="GO" id="GO:0006355">
    <property type="term" value="P:regulation of DNA-templated transcription"/>
    <property type="evidence" value="ECO:0007669"/>
    <property type="project" value="InterPro"/>
</dbReference>
<dbReference type="SUPFAM" id="SSF52172">
    <property type="entry name" value="CheY-like"/>
    <property type="match status" value="1"/>
</dbReference>
<feature type="modified residue" description="4-aspartylphosphate" evidence="3">
    <location>
        <position position="59"/>
    </location>
</feature>
<dbReference type="Gene3D" id="3.40.50.2300">
    <property type="match status" value="1"/>
</dbReference>
<evidence type="ECO:0000313" key="6">
    <source>
        <dbReference type="EMBL" id="KPL76801.1"/>
    </source>
</evidence>
<dbReference type="Pfam" id="PF00072">
    <property type="entry name" value="Response_reg"/>
    <property type="match status" value="1"/>
</dbReference>
<dbReference type="InterPro" id="IPR000792">
    <property type="entry name" value="Tscrpt_reg_LuxR_C"/>
</dbReference>
<dbReference type="GO" id="GO:0003677">
    <property type="term" value="F:DNA binding"/>
    <property type="evidence" value="ECO:0007669"/>
    <property type="project" value="UniProtKB-KW"/>
</dbReference>
<accession>A0A0P6XU07</accession>
<dbReference type="PROSITE" id="PS00622">
    <property type="entry name" value="HTH_LUXR_1"/>
    <property type="match status" value="1"/>
</dbReference>
<dbReference type="EMBL" id="LGHJ01000011">
    <property type="protein sequence ID" value="KPL76801.1"/>
    <property type="molecule type" value="Genomic_DNA"/>
</dbReference>
<protein>
    <submittedName>
        <fullName evidence="6">LuxR family transcriptional regulator</fullName>
    </submittedName>
</protein>
<feature type="domain" description="HTH luxR-type" evidence="4">
    <location>
        <begin position="145"/>
        <end position="210"/>
    </location>
</feature>
<dbReference type="PANTHER" id="PTHR43214:SF37">
    <property type="entry name" value="TRANSCRIPTIONAL REGULATORY PROTEIN YDFI"/>
    <property type="match status" value="1"/>
</dbReference>
<dbReference type="CDD" id="cd17535">
    <property type="entry name" value="REC_NarL-like"/>
    <property type="match status" value="1"/>
</dbReference>
<keyword evidence="1 3" id="KW-0597">Phosphoprotein</keyword>
<dbReference type="Proteomes" id="UP000050514">
    <property type="component" value="Unassembled WGS sequence"/>
</dbReference>
<dbReference type="InterPro" id="IPR039420">
    <property type="entry name" value="WalR-like"/>
</dbReference>
<dbReference type="Pfam" id="PF00196">
    <property type="entry name" value="GerE"/>
    <property type="match status" value="1"/>
</dbReference>
<evidence type="ECO:0000259" key="4">
    <source>
        <dbReference type="PROSITE" id="PS50043"/>
    </source>
</evidence>
<dbReference type="PANTHER" id="PTHR43214">
    <property type="entry name" value="TWO-COMPONENT RESPONSE REGULATOR"/>
    <property type="match status" value="1"/>
</dbReference>
<dbReference type="SMART" id="SM00448">
    <property type="entry name" value="REC"/>
    <property type="match status" value="1"/>
</dbReference>
<evidence type="ECO:0000256" key="3">
    <source>
        <dbReference type="PROSITE-ProRule" id="PRU00169"/>
    </source>
</evidence>
<dbReference type="PRINTS" id="PR00038">
    <property type="entry name" value="HTHLUXR"/>
</dbReference>
<keyword evidence="7" id="KW-1185">Reference proteome</keyword>
<dbReference type="CDD" id="cd06170">
    <property type="entry name" value="LuxR_C_like"/>
    <property type="match status" value="1"/>
</dbReference>
<dbReference type="GO" id="GO:0000160">
    <property type="term" value="P:phosphorelay signal transduction system"/>
    <property type="evidence" value="ECO:0007669"/>
    <property type="project" value="InterPro"/>
</dbReference>
<gene>
    <name evidence="6" type="ORF">AC812_05790</name>
</gene>
<sequence length="213" mass="22898">MSESAPIRVMLVDDHAVVRSGLSAFLMAFDDLELVGEAENGLQAVQRAAAFQPDVILMDLVMPEMDGAAATRLIREAHPHIQVIALTSFREDALVQAALQAGAISYLLKNVSADDLAQAIRAAHAGRSTLAPEAAQVLIQAATRPPVPAFELTDRERDVLIWMVRGLSNNEIAAKLVVSPSTVKFHVSNILSKLGVSSRTEAVAFALQQRLVE</sequence>
<dbReference type="InterPro" id="IPR001789">
    <property type="entry name" value="Sig_transdc_resp-reg_receiver"/>
</dbReference>
<dbReference type="InterPro" id="IPR011006">
    <property type="entry name" value="CheY-like_superfamily"/>
</dbReference>